<keyword evidence="3" id="KW-1185">Reference proteome</keyword>
<sequence length="1161" mass="135376">MCWELGRNQGVGVEKWIGFIGNYPNGMKRTTFMARIEDGPYRYREDLGGLCSICAEYGYEIFDDLIKIIKLHIENNLVQNKLLQDVEQIRRHIKKEYVRELSIKNNGQIEHDECIDHCLLFAFGECIKTHTIRCNRCSKFYLFFDELESIIKEKQLLENKKEKLLHYLAHQARKTYLNAQVQANLLKLDKDGAILIVDYKMRILPKSARETKSKFFGKKGWTLHSILMYTKQENDEKLNIVAFDHWSTNTKQDAWFTASSLHAVFETMSNKPKWVILISDNGPHYHNSEMMIIMAHWKEWYDVEVRGWIFLEAGEAKTAIDSHHAQIAHAIKRYVRIGFEIKEGNDIENAIKDLCGTSIGELNPYREKLDKKIKSLPNPTLSTPTNPQSTWIVPISNFNITSKRAKIDTLSNKILKESYEGNMNWEFTLYHSINIEFQLISGWALKANQKFGKRGGAKMSKKIITLLQGFFHAGNANKSDRYTAQDMLSELVDMAASEELDPETIPKNKLLQDVEQIRRHIKKEYVRELSIKNNGQIEHDECIDHCLLFAFGECIKTHTIRCNRCSKFYLFFDELESIIKEKQLLENKKEKLLHYLAHQARKTYLNAQVQANLLKLDKDGAILIVDYKMRILPKSARETKSKFFGKKGWTLHSILMYTKQENDEKLNIVAFDHWSTNTKQDAWFTASSLHAVFETMSNKPKWVILISDNGPHYHNSEMMIIMAHWKEWYDVEVRGWIFLEAGEAKTAIDSHHAQIAHAIKRYVRIGFEIKEGNDIENAIKDFYSGKCSKCQNNIEGSWCHPCNAKRFQNEFGKWTSEDREIDELIQQIQLNANKYQEIIEWIPFGRLENVTYLAKGGFVVWNRYGKQNVCLKSLSNLTNKIDFLQGIKNQLKFRGKKAISIYGITKDPTKNEYMIVMDYAVYGSLRNLLNTKFENLTWRKKYNILSNIVIGLTNIHEMGLMHKDFHSGNIVNQTLTLSYITDFGLCKPVTENNSENIYGVIPYMAPETLSRGEYTQASDIYSFGMIMLEVLTSYPPYYNIPHNENLAMGICEEFKPEIKCEIPQFLKEIMEKCWNFEPLNRPTAEELKSQLEKYISDDNEIRKQVNKQINVANKSNKNFIQYDPNEMHPEAIYTSRHLPFVKSKKFETHIEEVEENQIQEN</sequence>
<proteinExistence type="predicted"/>
<dbReference type="Proteomes" id="UP000266861">
    <property type="component" value="Unassembled WGS sequence"/>
</dbReference>
<dbReference type="STRING" id="1348612.A0A397JMD5"/>
<accession>A0A397JMD5</accession>
<dbReference type="Pfam" id="PF07714">
    <property type="entry name" value="PK_Tyr_Ser-Thr"/>
    <property type="match status" value="1"/>
</dbReference>
<dbReference type="EMBL" id="PQFF01000051">
    <property type="protein sequence ID" value="RHZ86093.1"/>
    <property type="molecule type" value="Genomic_DNA"/>
</dbReference>
<evidence type="ECO:0000313" key="3">
    <source>
        <dbReference type="Proteomes" id="UP000266861"/>
    </source>
</evidence>
<dbReference type="InterPro" id="IPR000719">
    <property type="entry name" value="Prot_kinase_dom"/>
</dbReference>
<dbReference type="GO" id="GO:0005524">
    <property type="term" value="F:ATP binding"/>
    <property type="evidence" value="ECO:0007669"/>
    <property type="project" value="InterPro"/>
</dbReference>
<name>A0A397JMD5_9GLOM</name>
<dbReference type="GO" id="GO:0004672">
    <property type="term" value="F:protein kinase activity"/>
    <property type="evidence" value="ECO:0007669"/>
    <property type="project" value="InterPro"/>
</dbReference>
<comment type="caution">
    <text evidence="2">The sequence shown here is derived from an EMBL/GenBank/DDBJ whole genome shotgun (WGS) entry which is preliminary data.</text>
</comment>
<gene>
    <name evidence="2" type="ORF">Glove_54g105</name>
</gene>
<feature type="domain" description="Protein kinase" evidence="1">
    <location>
        <begin position="847"/>
        <end position="1095"/>
    </location>
</feature>
<dbReference type="PANTHER" id="PTHR45756:SF1">
    <property type="entry name" value="PROTEIN KINASE DOMAIN CONTAINING PROTEIN"/>
    <property type="match status" value="1"/>
</dbReference>
<reference evidence="2 3" key="1">
    <citation type="submission" date="2018-08" db="EMBL/GenBank/DDBJ databases">
        <title>Genome and evolution of the arbuscular mycorrhizal fungus Diversispora epigaea (formerly Glomus versiforme) and its bacterial endosymbionts.</title>
        <authorList>
            <person name="Sun X."/>
            <person name="Fei Z."/>
            <person name="Harrison M."/>
        </authorList>
    </citation>
    <scope>NUCLEOTIDE SEQUENCE [LARGE SCALE GENOMIC DNA]</scope>
    <source>
        <strain evidence="2 3">IT104</strain>
    </source>
</reference>
<protein>
    <recommendedName>
        <fullName evidence="1">Protein kinase domain-containing protein</fullName>
    </recommendedName>
</protein>
<dbReference type="InterPro" id="IPR001245">
    <property type="entry name" value="Ser-Thr/Tyr_kinase_cat_dom"/>
</dbReference>
<dbReference type="InterPro" id="IPR011009">
    <property type="entry name" value="Kinase-like_dom_sf"/>
</dbReference>
<dbReference type="PROSITE" id="PS50011">
    <property type="entry name" value="PROTEIN_KINASE_DOM"/>
    <property type="match status" value="1"/>
</dbReference>
<dbReference type="OrthoDB" id="544350at2759"/>
<evidence type="ECO:0000259" key="1">
    <source>
        <dbReference type="PROSITE" id="PS50011"/>
    </source>
</evidence>
<dbReference type="AlphaFoldDB" id="A0A397JMD5"/>
<dbReference type="PANTHER" id="PTHR45756">
    <property type="entry name" value="PALMITOYLTRANSFERASE"/>
    <property type="match status" value="1"/>
</dbReference>
<dbReference type="InterPro" id="IPR053215">
    <property type="entry name" value="TKL_Ser/Thr_kinase"/>
</dbReference>
<evidence type="ECO:0000313" key="2">
    <source>
        <dbReference type="EMBL" id="RHZ86093.1"/>
    </source>
</evidence>
<organism evidence="2 3">
    <name type="scientific">Diversispora epigaea</name>
    <dbReference type="NCBI Taxonomy" id="1348612"/>
    <lineage>
        <taxon>Eukaryota</taxon>
        <taxon>Fungi</taxon>
        <taxon>Fungi incertae sedis</taxon>
        <taxon>Mucoromycota</taxon>
        <taxon>Glomeromycotina</taxon>
        <taxon>Glomeromycetes</taxon>
        <taxon>Diversisporales</taxon>
        <taxon>Diversisporaceae</taxon>
        <taxon>Diversispora</taxon>
    </lineage>
</organism>
<dbReference type="Gene3D" id="1.10.510.10">
    <property type="entry name" value="Transferase(Phosphotransferase) domain 1"/>
    <property type="match status" value="1"/>
</dbReference>
<dbReference type="SUPFAM" id="SSF56112">
    <property type="entry name" value="Protein kinase-like (PK-like)"/>
    <property type="match status" value="1"/>
</dbReference>